<sequence length="543" mass="61486">MIENRSEGKMDFVVSPYFILPFILLSYCGVDLIITKRVVQKNSAYPLLGSPLVTIPRVLLNLVFAGKAAQILENGYKKLCVRNSSLPLISAKFKDGAFQLVRGDGNIVVLPNCLLDELSTLPSTIASPNGALEHDLLGPYTGLDLILESRLHHAIVQRKLTPRLGILTPGLENELNAAFEDYFPTCDEWTEFTPYKILGKISARLSGRALVGPTLCRDATWLDISFDYTENLFRTVVLLRLFPEWVRPLLCRMLPSYWHGQRYVRSAKALLGPKIHELLCKSDDYSWGPEGHEEDSNVLSWLASTAKGRDRDPDTLAHVEVLLALAAVHTTLLRMVNVLYDLTANPGLLEELRFEIEAEVEGKQGWNEASYSQLQKLDSVFRESQRMSPPTILGMKRLFKQAHTFENGLHLPKGSYACLPIFAIENDPANTPHPEVFDGLRSYRRRQQAQTNDSKPKAGNEEHLFSSTEHNILNFGYGKSACPGRYFASLVLKILFAKLLTEYEFDFLPGTKRPQNIMIHEFLFCWPWQKMLVRRKKDGMCPF</sequence>
<keyword evidence="7" id="KW-0349">Heme</keyword>
<name>A0A8H6CFL1_9LECA</name>
<comment type="caution">
    <text evidence="9">The sequence shown here is derived from an EMBL/GenBank/DDBJ whole genome shotgun (WGS) entry which is preliminary data.</text>
</comment>
<gene>
    <name evidence="9" type="ORF">HO133_000614</name>
</gene>
<dbReference type="AlphaFoldDB" id="A0A8H6CFL1"/>
<evidence type="ECO:0000256" key="6">
    <source>
        <dbReference type="ARBA" id="ARBA00023033"/>
    </source>
</evidence>
<keyword evidence="6" id="KW-0503">Monooxygenase</keyword>
<evidence type="ECO:0000256" key="5">
    <source>
        <dbReference type="ARBA" id="ARBA00023004"/>
    </source>
</evidence>
<comment type="cofactor">
    <cofactor evidence="1 7">
        <name>heme</name>
        <dbReference type="ChEBI" id="CHEBI:30413"/>
    </cofactor>
</comment>
<dbReference type="InterPro" id="IPR036396">
    <property type="entry name" value="Cyt_P450_sf"/>
</dbReference>
<dbReference type="PANTHER" id="PTHR46206:SF6">
    <property type="entry name" value="CYTOCHROME P450 MONOOXYGENASE AN1598-RELATED"/>
    <property type="match status" value="1"/>
</dbReference>
<dbReference type="InterPro" id="IPR002403">
    <property type="entry name" value="Cyt_P450_E_grp-IV"/>
</dbReference>
<evidence type="ECO:0000256" key="2">
    <source>
        <dbReference type="ARBA" id="ARBA00010617"/>
    </source>
</evidence>
<dbReference type="GeneID" id="59329033"/>
<dbReference type="SUPFAM" id="SSF48264">
    <property type="entry name" value="Cytochrome P450"/>
    <property type="match status" value="1"/>
</dbReference>
<feature type="binding site" description="axial binding residue" evidence="7">
    <location>
        <position position="482"/>
    </location>
    <ligand>
        <name>heme</name>
        <dbReference type="ChEBI" id="CHEBI:30413"/>
    </ligand>
    <ligandPart>
        <name>Fe</name>
        <dbReference type="ChEBI" id="CHEBI:18248"/>
    </ligandPart>
</feature>
<keyword evidence="8" id="KW-0812">Transmembrane</keyword>
<evidence type="ECO:0000313" key="9">
    <source>
        <dbReference type="EMBL" id="KAF6222569.1"/>
    </source>
</evidence>
<dbReference type="GO" id="GO:0004497">
    <property type="term" value="F:monooxygenase activity"/>
    <property type="evidence" value="ECO:0007669"/>
    <property type="project" value="UniProtKB-KW"/>
</dbReference>
<keyword evidence="5 7" id="KW-0408">Iron</keyword>
<dbReference type="GO" id="GO:0005506">
    <property type="term" value="F:iron ion binding"/>
    <property type="evidence" value="ECO:0007669"/>
    <property type="project" value="InterPro"/>
</dbReference>
<evidence type="ECO:0008006" key="11">
    <source>
        <dbReference type="Google" id="ProtNLM"/>
    </source>
</evidence>
<evidence type="ECO:0000256" key="1">
    <source>
        <dbReference type="ARBA" id="ARBA00001971"/>
    </source>
</evidence>
<comment type="similarity">
    <text evidence="2">Belongs to the cytochrome P450 family.</text>
</comment>
<keyword evidence="8" id="KW-0472">Membrane</keyword>
<evidence type="ECO:0000313" key="10">
    <source>
        <dbReference type="Proteomes" id="UP000593566"/>
    </source>
</evidence>
<dbReference type="Pfam" id="PF00067">
    <property type="entry name" value="p450"/>
    <property type="match status" value="1"/>
</dbReference>
<dbReference type="EMBL" id="JACCJB010000011">
    <property type="protein sequence ID" value="KAF6222569.1"/>
    <property type="molecule type" value="Genomic_DNA"/>
</dbReference>
<dbReference type="InterPro" id="IPR001128">
    <property type="entry name" value="Cyt_P450"/>
</dbReference>
<feature type="transmembrane region" description="Helical" evidence="8">
    <location>
        <begin position="12"/>
        <end position="34"/>
    </location>
</feature>
<dbReference type="CDD" id="cd11041">
    <property type="entry name" value="CYP503A1-like"/>
    <property type="match status" value="1"/>
</dbReference>
<evidence type="ECO:0000256" key="3">
    <source>
        <dbReference type="ARBA" id="ARBA00022723"/>
    </source>
</evidence>
<keyword evidence="3 7" id="KW-0479">Metal-binding</keyword>
<keyword evidence="4" id="KW-0560">Oxidoreductase</keyword>
<accession>A0A8H6CFL1</accession>
<dbReference type="Gene3D" id="1.10.630.10">
    <property type="entry name" value="Cytochrome P450"/>
    <property type="match status" value="1"/>
</dbReference>
<reference evidence="9 10" key="1">
    <citation type="journal article" date="2020" name="Genomics">
        <title>Complete, high-quality genomes from long-read metagenomic sequencing of two wolf lichen thalli reveals enigmatic genome architecture.</title>
        <authorList>
            <person name="McKenzie S.K."/>
            <person name="Walston R.F."/>
            <person name="Allen J.L."/>
        </authorList>
    </citation>
    <scope>NUCLEOTIDE SEQUENCE [LARGE SCALE GENOMIC DNA]</scope>
    <source>
        <strain evidence="9">WasteWater1</strain>
    </source>
</reference>
<dbReference type="PANTHER" id="PTHR46206">
    <property type="entry name" value="CYTOCHROME P450"/>
    <property type="match status" value="1"/>
</dbReference>
<protein>
    <recommendedName>
        <fullName evidence="11">Cytochrome P450</fullName>
    </recommendedName>
</protein>
<evidence type="ECO:0000256" key="7">
    <source>
        <dbReference type="PIRSR" id="PIRSR602403-1"/>
    </source>
</evidence>
<evidence type="ECO:0000256" key="8">
    <source>
        <dbReference type="SAM" id="Phobius"/>
    </source>
</evidence>
<keyword evidence="8" id="KW-1133">Transmembrane helix</keyword>
<keyword evidence="10" id="KW-1185">Reference proteome</keyword>
<dbReference type="RefSeq" id="XP_037151915.1">
    <property type="nucleotide sequence ID" value="XM_037291553.1"/>
</dbReference>
<dbReference type="PRINTS" id="PR00465">
    <property type="entry name" value="EP450IV"/>
</dbReference>
<evidence type="ECO:0000256" key="4">
    <source>
        <dbReference type="ARBA" id="ARBA00023002"/>
    </source>
</evidence>
<dbReference type="GO" id="GO:0016705">
    <property type="term" value="F:oxidoreductase activity, acting on paired donors, with incorporation or reduction of molecular oxygen"/>
    <property type="evidence" value="ECO:0007669"/>
    <property type="project" value="InterPro"/>
</dbReference>
<proteinExistence type="inferred from homology"/>
<dbReference type="Proteomes" id="UP000593566">
    <property type="component" value="Unassembled WGS sequence"/>
</dbReference>
<dbReference type="GO" id="GO:0020037">
    <property type="term" value="F:heme binding"/>
    <property type="evidence" value="ECO:0007669"/>
    <property type="project" value="InterPro"/>
</dbReference>
<organism evidence="9 10">
    <name type="scientific">Letharia lupina</name>
    <dbReference type="NCBI Taxonomy" id="560253"/>
    <lineage>
        <taxon>Eukaryota</taxon>
        <taxon>Fungi</taxon>
        <taxon>Dikarya</taxon>
        <taxon>Ascomycota</taxon>
        <taxon>Pezizomycotina</taxon>
        <taxon>Lecanoromycetes</taxon>
        <taxon>OSLEUM clade</taxon>
        <taxon>Lecanoromycetidae</taxon>
        <taxon>Lecanorales</taxon>
        <taxon>Lecanorineae</taxon>
        <taxon>Parmeliaceae</taxon>
        <taxon>Letharia</taxon>
    </lineage>
</organism>